<evidence type="ECO:0000256" key="1">
    <source>
        <dbReference type="ARBA" id="ARBA00004141"/>
    </source>
</evidence>
<dbReference type="SUPFAM" id="SSF81321">
    <property type="entry name" value="Family A G protein-coupled receptor-like"/>
    <property type="match status" value="1"/>
</dbReference>
<feature type="transmembrane region" description="Helical" evidence="8">
    <location>
        <begin position="226"/>
        <end position="252"/>
    </location>
</feature>
<dbReference type="InterPro" id="IPR017452">
    <property type="entry name" value="GPCR_Rhodpsn_7TM"/>
</dbReference>
<dbReference type="Proteomes" id="UP000663860">
    <property type="component" value="Unassembled WGS sequence"/>
</dbReference>
<dbReference type="Pfam" id="PF00001">
    <property type="entry name" value="7tm_1"/>
    <property type="match status" value="1"/>
</dbReference>
<evidence type="ECO:0000256" key="7">
    <source>
        <dbReference type="ARBA" id="ARBA00023224"/>
    </source>
</evidence>
<feature type="transmembrane region" description="Helical" evidence="8">
    <location>
        <begin position="95"/>
        <end position="117"/>
    </location>
</feature>
<keyword evidence="5 8" id="KW-0472">Membrane</keyword>
<dbReference type="AlphaFoldDB" id="A0A813YGI6"/>
<proteinExistence type="predicted"/>
<keyword evidence="6" id="KW-0675">Receptor</keyword>
<evidence type="ECO:0000256" key="6">
    <source>
        <dbReference type="ARBA" id="ARBA00023170"/>
    </source>
</evidence>
<gene>
    <name evidence="10" type="ORF">IZO911_LOCUS11337</name>
</gene>
<dbReference type="PROSITE" id="PS50262">
    <property type="entry name" value="G_PROTEIN_RECEP_F1_2"/>
    <property type="match status" value="1"/>
</dbReference>
<dbReference type="InterPro" id="IPR000276">
    <property type="entry name" value="GPCR_Rhodpsn"/>
</dbReference>
<feature type="transmembrane region" description="Helical" evidence="8">
    <location>
        <begin position="264"/>
        <end position="284"/>
    </location>
</feature>
<organism evidence="10 11">
    <name type="scientific">Adineta steineri</name>
    <dbReference type="NCBI Taxonomy" id="433720"/>
    <lineage>
        <taxon>Eukaryota</taxon>
        <taxon>Metazoa</taxon>
        <taxon>Spiralia</taxon>
        <taxon>Gnathifera</taxon>
        <taxon>Rotifera</taxon>
        <taxon>Eurotatoria</taxon>
        <taxon>Bdelloidea</taxon>
        <taxon>Adinetida</taxon>
        <taxon>Adinetidae</taxon>
        <taxon>Adineta</taxon>
    </lineage>
</organism>
<keyword evidence="3 8" id="KW-1133">Transmembrane helix</keyword>
<evidence type="ECO:0000256" key="2">
    <source>
        <dbReference type="ARBA" id="ARBA00022692"/>
    </source>
</evidence>
<feature type="domain" description="G-protein coupled receptors family 1 profile" evidence="9">
    <location>
        <begin position="31"/>
        <end position="279"/>
    </location>
</feature>
<reference evidence="10" key="1">
    <citation type="submission" date="2021-02" db="EMBL/GenBank/DDBJ databases">
        <authorList>
            <person name="Nowell W R."/>
        </authorList>
    </citation>
    <scope>NUCLEOTIDE SEQUENCE</scope>
</reference>
<keyword evidence="4" id="KW-0297">G-protein coupled receptor</keyword>
<dbReference type="EMBL" id="CAJNOE010000084">
    <property type="protein sequence ID" value="CAF0883760.1"/>
    <property type="molecule type" value="Genomic_DNA"/>
</dbReference>
<sequence>MSTTIVSVFGFLENQITIYLSTVSLIAGVIGGLLNIIIFLSLRIFRESSCAFYLTIMSIFNIGQMFIGLLPFILINGFNVELSQSPLFYCKFRYYAYQVCALISMTCICLATIDQYFATCSSPRCQLWCNIKLARRLVVIFVFIWFVHNIPYLIYYDYVVSTVTGKTTCVITSKIFQQYATYGIILILGKLLPICIAFFFGFLTYRNVQEISYRTLPLVRRELDKQLTVMVLVVVVFAFFTVMPYAFVYMLLQMPSFTTDPFTAAQLQFASTLTLVILYMYFAVSVT</sequence>
<feature type="transmembrane region" description="Helical" evidence="8">
    <location>
        <begin position="179"/>
        <end position="205"/>
    </location>
</feature>
<feature type="transmembrane region" description="Helical" evidence="8">
    <location>
        <begin position="137"/>
        <end position="159"/>
    </location>
</feature>
<feature type="transmembrane region" description="Helical" evidence="8">
    <location>
        <begin position="52"/>
        <end position="75"/>
    </location>
</feature>
<comment type="caution">
    <text evidence="10">The sequence shown here is derived from an EMBL/GenBank/DDBJ whole genome shotgun (WGS) entry which is preliminary data.</text>
</comment>
<dbReference type="GO" id="GO:0005886">
    <property type="term" value="C:plasma membrane"/>
    <property type="evidence" value="ECO:0007669"/>
    <property type="project" value="TreeGrafter"/>
</dbReference>
<dbReference type="GO" id="GO:0004930">
    <property type="term" value="F:G protein-coupled receptor activity"/>
    <property type="evidence" value="ECO:0007669"/>
    <property type="project" value="UniProtKB-KW"/>
</dbReference>
<evidence type="ECO:0000259" key="9">
    <source>
        <dbReference type="PROSITE" id="PS50262"/>
    </source>
</evidence>
<feature type="transmembrane region" description="Helical" evidence="8">
    <location>
        <begin position="16"/>
        <end position="40"/>
    </location>
</feature>
<evidence type="ECO:0000256" key="8">
    <source>
        <dbReference type="SAM" id="Phobius"/>
    </source>
</evidence>
<dbReference type="PANTHER" id="PTHR24243:SF208">
    <property type="entry name" value="PYROKININ-1 RECEPTOR"/>
    <property type="match status" value="1"/>
</dbReference>
<name>A0A813YGI6_9BILA</name>
<dbReference type="PANTHER" id="PTHR24243">
    <property type="entry name" value="G-PROTEIN COUPLED RECEPTOR"/>
    <property type="match status" value="1"/>
</dbReference>
<dbReference type="Gene3D" id="1.20.1070.10">
    <property type="entry name" value="Rhodopsin 7-helix transmembrane proteins"/>
    <property type="match status" value="1"/>
</dbReference>
<comment type="subcellular location">
    <subcellularLocation>
        <location evidence="1">Membrane</location>
        <topology evidence="1">Multi-pass membrane protein</topology>
    </subcellularLocation>
</comment>
<evidence type="ECO:0000256" key="3">
    <source>
        <dbReference type="ARBA" id="ARBA00022989"/>
    </source>
</evidence>
<protein>
    <recommendedName>
        <fullName evidence="9">G-protein coupled receptors family 1 profile domain-containing protein</fullName>
    </recommendedName>
</protein>
<accession>A0A813YGI6</accession>
<evidence type="ECO:0000256" key="5">
    <source>
        <dbReference type="ARBA" id="ARBA00023136"/>
    </source>
</evidence>
<keyword evidence="7" id="KW-0807">Transducer</keyword>
<evidence type="ECO:0000313" key="11">
    <source>
        <dbReference type="Proteomes" id="UP000663860"/>
    </source>
</evidence>
<evidence type="ECO:0000313" key="10">
    <source>
        <dbReference type="EMBL" id="CAF0883760.1"/>
    </source>
</evidence>
<evidence type="ECO:0000256" key="4">
    <source>
        <dbReference type="ARBA" id="ARBA00023040"/>
    </source>
</evidence>
<keyword evidence="2 8" id="KW-0812">Transmembrane</keyword>